<evidence type="ECO:0000259" key="6">
    <source>
        <dbReference type="Pfam" id="PF00350"/>
    </source>
</evidence>
<keyword evidence="5" id="KW-0472">Membrane</keyword>
<accession>A0ABV5YA77</accession>
<keyword evidence="4" id="KW-0342">GTP-binding</keyword>
<sequence>MDAMDRRAVLFGVLDGLAELADPGDRERIDGLRERLAADRIRVLVAGEAKRGKSTVVNALVGRAVLPTGVTPVTAMATVVRHGRRERVIARYADGRTEERGLDELADLVTERGNPGNRLRLASVTVDLDAGLLNHGVEIVDTPGTGSVYEHNTAEAERVLETMDAAVFVLTADPPLSAAERALLERVAESSVTTFILLNKADRLSGAEREEALAFAAEHTSRAVGRDIAVRPVCARAGTGDPGFAAFARDFTDYLSGGRAGDLEESVARQAQRLIDRLTDEVSLQRRVLDMRGGEAARRLETFRERLDVVAARRRDAVDLVEAESRRLLAALNDQADKAARGLTSRITNRIATAVGELSKPDEVEREGRDHVVDLTRTAVETWRDQRRRSLEEGLSDLDARLVAMLDRELAVVRDDAAELLDLDLAVPAEEGRLIEDPRFFYVFTDNAGQTELLAGAIRRHLPGELGRRRAREHLLRETAELVPKQVGRARADLQYRLAEATRALVRAIDHRYATTVDRLVSALGAATAATEDTQARTRRRELDERAAVLSDLGSRLTSAAAPKVTAHSREPVRRS</sequence>
<dbReference type="InterPro" id="IPR045063">
    <property type="entry name" value="Dynamin_N"/>
</dbReference>
<dbReference type="EMBL" id="JBHLZP010000032">
    <property type="protein sequence ID" value="MFB9831920.1"/>
    <property type="molecule type" value="Genomic_DNA"/>
</dbReference>
<evidence type="ECO:0000313" key="8">
    <source>
        <dbReference type="Proteomes" id="UP001589627"/>
    </source>
</evidence>
<keyword evidence="8" id="KW-1185">Reference proteome</keyword>
<dbReference type="PANTHER" id="PTHR10465:SF0">
    <property type="entry name" value="SARCALUMENIN"/>
    <property type="match status" value="1"/>
</dbReference>
<keyword evidence="2" id="KW-0547">Nucleotide-binding</keyword>
<comment type="subcellular location">
    <subcellularLocation>
        <location evidence="1">Membrane</location>
    </subcellularLocation>
</comment>
<comment type="caution">
    <text evidence="7">The sequence shown here is derived from an EMBL/GenBank/DDBJ whole genome shotgun (WGS) entry which is preliminary data.</text>
</comment>
<evidence type="ECO:0000313" key="7">
    <source>
        <dbReference type="EMBL" id="MFB9831920.1"/>
    </source>
</evidence>
<gene>
    <name evidence="7" type="ORF">ACFFNX_06930</name>
</gene>
<dbReference type="PANTHER" id="PTHR10465">
    <property type="entry name" value="TRANSMEMBRANE GTPASE FZO1"/>
    <property type="match status" value="1"/>
</dbReference>
<evidence type="ECO:0000256" key="2">
    <source>
        <dbReference type="ARBA" id="ARBA00022741"/>
    </source>
</evidence>
<dbReference type="Pfam" id="PF00350">
    <property type="entry name" value="Dynamin_N"/>
    <property type="match status" value="1"/>
</dbReference>
<dbReference type="Proteomes" id="UP001589627">
    <property type="component" value="Unassembled WGS sequence"/>
</dbReference>
<protein>
    <submittedName>
        <fullName evidence="7">Dynamin family protein</fullName>
    </submittedName>
</protein>
<dbReference type="SUPFAM" id="SSF52540">
    <property type="entry name" value="P-loop containing nucleoside triphosphate hydrolases"/>
    <property type="match status" value="1"/>
</dbReference>
<dbReference type="Gene3D" id="3.40.50.300">
    <property type="entry name" value="P-loop containing nucleotide triphosphate hydrolases"/>
    <property type="match status" value="1"/>
</dbReference>
<dbReference type="RefSeq" id="WP_378196977.1">
    <property type="nucleotide sequence ID" value="NZ_JBHLZP010000032.1"/>
</dbReference>
<keyword evidence="3" id="KW-0378">Hydrolase</keyword>
<evidence type="ECO:0000256" key="3">
    <source>
        <dbReference type="ARBA" id="ARBA00022801"/>
    </source>
</evidence>
<evidence type="ECO:0000256" key="4">
    <source>
        <dbReference type="ARBA" id="ARBA00023134"/>
    </source>
</evidence>
<dbReference type="CDD" id="cd09912">
    <property type="entry name" value="DLP_2"/>
    <property type="match status" value="1"/>
</dbReference>
<evidence type="ECO:0000256" key="5">
    <source>
        <dbReference type="ARBA" id="ARBA00023136"/>
    </source>
</evidence>
<feature type="domain" description="Dynamin N-terminal" evidence="6">
    <location>
        <begin position="43"/>
        <end position="200"/>
    </location>
</feature>
<dbReference type="InterPro" id="IPR027094">
    <property type="entry name" value="Mitofusin_fam"/>
</dbReference>
<dbReference type="InterPro" id="IPR027417">
    <property type="entry name" value="P-loop_NTPase"/>
</dbReference>
<evidence type="ECO:0000256" key="1">
    <source>
        <dbReference type="ARBA" id="ARBA00004370"/>
    </source>
</evidence>
<name>A0ABV5YA77_9ACTN</name>
<reference evidence="7 8" key="1">
    <citation type="submission" date="2024-09" db="EMBL/GenBank/DDBJ databases">
        <authorList>
            <person name="Sun Q."/>
            <person name="Mori K."/>
        </authorList>
    </citation>
    <scope>NUCLEOTIDE SEQUENCE [LARGE SCALE GENOMIC DNA]</scope>
    <source>
        <strain evidence="7 8">TBRC 0563</strain>
    </source>
</reference>
<organism evidence="7 8">
    <name type="scientific">Actinoallomurus acaciae</name>
    <dbReference type="NCBI Taxonomy" id="502577"/>
    <lineage>
        <taxon>Bacteria</taxon>
        <taxon>Bacillati</taxon>
        <taxon>Actinomycetota</taxon>
        <taxon>Actinomycetes</taxon>
        <taxon>Streptosporangiales</taxon>
        <taxon>Thermomonosporaceae</taxon>
        <taxon>Actinoallomurus</taxon>
    </lineage>
</organism>
<proteinExistence type="predicted"/>